<dbReference type="EMBL" id="JAPZBQ010000001">
    <property type="protein sequence ID" value="KAJ5352460.1"/>
    <property type="molecule type" value="Genomic_DNA"/>
</dbReference>
<proteinExistence type="predicted"/>
<evidence type="ECO:0000313" key="1">
    <source>
        <dbReference type="EMBL" id="KAJ5352460.1"/>
    </source>
</evidence>
<accession>A0A9W9R2I8</accession>
<comment type="caution">
    <text evidence="1">The sequence shown here is derived from an EMBL/GenBank/DDBJ whole genome shotgun (WGS) entry which is preliminary data.</text>
</comment>
<dbReference type="AlphaFoldDB" id="A0A9W9R2I8"/>
<sequence length="73" mass="7669">MAAAQHGGGPHGGGGQGQMMWDQLVKQHKQTNTFCRVAGSSRLVEAELGIYEGRGGMNGRSAREILATALAMQ</sequence>
<organism evidence="1 2">
    <name type="scientific">Penicillium brevicompactum</name>
    <dbReference type="NCBI Taxonomy" id="5074"/>
    <lineage>
        <taxon>Eukaryota</taxon>
        <taxon>Fungi</taxon>
        <taxon>Dikarya</taxon>
        <taxon>Ascomycota</taxon>
        <taxon>Pezizomycotina</taxon>
        <taxon>Eurotiomycetes</taxon>
        <taxon>Eurotiomycetidae</taxon>
        <taxon>Eurotiales</taxon>
        <taxon>Aspergillaceae</taxon>
        <taxon>Penicillium</taxon>
    </lineage>
</organism>
<name>A0A9W9R2I8_PENBR</name>
<dbReference type="Proteomes" id="UP001147695">
    <property type="component" value="Unassembled WGS sequence"/>
</dbReference>
<protein>
    <submittedName>
        <fullName evidence="1">Uncharacterized protein</fullName>
    </submittedName>
</protein>
<evidence type="ECO:0000313" key="2">
    <source>
        <dbReference type="Proteomes" id="UP001147695"/>
    </source>
</evidence>
<reference evidence="1" key="1">
    <citation type="submission" date="2022-12" db="EMBL/GenBank/DDBJ databases">
        <authorList>
            <person name="Petersen C."/>
        </authorList>
    </citation>
    <scope>NUCLEOTIDE SEQUENCE</scope>
    <source>
        <strain evidence="1">IBT 35673</strain>
    </source>
</reference>
<gene>
    <name evidence="1" type="ORF">N7452_001434</name>
</gene>
<reference evidence="1" key="2">
    <citation type="journal article" date="2023" name="IMA Fungus">
        <title>Comparative genomic study of the Penicillium genus elucidates a diverse pangenome and 15 lateral gene transfer events.</title>
        <authorList>
            <person name="Petersen C."/>
            <person name="Sorensen T."/>
            <person name="Nielsen M.R."/>
            <person name="Sondergaard T.E."/>
            <person name="Sorensen J.L."/>
            <person name="Fitzpatrick D.A."/>
            <person name="Frisvad J.C."/>
            <person name="Nielsen K.L."/>
        </authorList>
    </citation>
    <scope>NUCLEOTIDE SEQUENCE</scope>
    <source>
        <strain evidence="1">IBT 35673</strain>
    </source>
</reference>